<evidence type="ECO:0000313" key="2">
    <source>
        <dbReference type="Proteomes" id="UP000179227"/>
    </source>
</evidence>
<dbReference type="CDD" id="cd08556">
    <property type="entry name" value="GDPD"/>
    <property type="match status" value="1"/>
</dbReference>
<sequence length="236" mass="26662">MSPVPCYDIYRLKIIAHGIKSLPQAKKAIRAGVDFLEIDVSKRFFFNKFCAQHNGLMGIFGLGPILETLLTAEVRSRAFLDLKPVSLRNSFTHKFAELLTKTGVKNARICGHNWELISALCKKTGASPFYTLKNKGGLEKFKRQLHLLKKPAGLSVHYRLITKDLINYCSKLKAENFSRSLPRELARGSKNKKALSFEIWAWTVNDLKEAKRLAHLKVDGIITDEWGKLLKSGSSF</sequence>
<comment type="caution">
    <text evidence="1">The sequence shown here is derived from an EMBL/GenBank/DDBJ whole genome shotgun (WGS) entry which is preliminary data.</text>
</comment>
<evidence type="ECO:0000313" key="1">
    <source>
        <dbReference type="EMBL" id="OGE09982.1"/>
    </source>
</evidence>
<gene>
    <name evidence="1" type="ORF">A3A60_03845</name>
</gene>
<evidence type="ECO:0008006" key="3">
    <source>
        <dbReference type="Google" id="ProtNLM"/>
    </source>
</evidence>
<organism evidence="1 2">
    <name type="scientific">Candidatus Curtissbacteria bacterium RIFCSPLOWO2_01_FULL_42_26</name>
    <dbReference type="NCBI Taxonomy" id="1797729"/>
    <lineage>
        <taxon>Bacteria</taxon>
        <taxon>Candidatus Curtissiibacteriota</taxon>
    </lineage>
</organism>
<accession>A0A1F5I0Q5</accession>
<dbReference type="GO" id="GO:0008081">
    <property type="term" value="F:phosphoric diester hydrolase activity"/>
    <property type="evidence" value="ECO:0007669"/>
    <property type="project" value="InterPro"/>
</dbReference>
<dbReference type="SUPFAM" id="SSF51695">
    <property type="entry name" value="PLC-like phosphodiesterases"/>
    <property type="match status" value="1"/>
</dbReference>
<protein>
    <recommendedName>
        <fullName evidence="3">GP-PDE domain-containing protein</fullName>
    </recommendedName>
</protein>
<dbReference type="Gene3D" id="3.20.20.190">
    <property type="entry name" value="Phosphatidylinositol (PI) phosphodiesterase"/>
    <property type="match status" value="1"/>
</dbReference>
<dbReference type="AlphaFoldDB" id="A0A1F5I0Q5"/>
<dbReference type="Proteomes" id="UP000179227">
    <property type="component" value="Unassembled WGS sequence"/>
</dbReference>
<proteinExistence type="predicted"/>
<reference evidence="1 2" key="1">
    <citation type="journal article" date="2016" name="Nat. Commun.">
        <title>Thousands of microbial genomes shed light on interconnected biogeochemical processes in an aquifer system.</title>
        <authorList>
            <person name="Anantharaman K."/>
            <person name="Brown C.T."/>
            <person name="Hug L.A."/>
            <person name="Sharon I."/>
            <person name="Castelle C.J."/>
            <person name="Probst A.J."/>
            <person name="Thomas B.C."/>
            <person name="Singh A."/>
            <person name="Wilkins M.J."/>
            <person name="Karaoz U."/>
            <person name="Brodie E.L."/>
            <person name="Williams K.H."/>
            <person name="Hubbard S.S."/>
            <person name="Banfield J.F."/>
        </authorList>
    </citation>
    <scope>NUCLEOTIDE SEQUENCE [LARGE SCALE GENOMIC DNA]</scope>
</reference>
<name>A0A1F5I0Q5_9BACT</name>
<dbReference type="InterPro" id="IPR017946">
    <property type="entry name" value="PLC-like_Pdiesterase_TIM-brl"/>
</dbReference>
<dbReference type="EMBL" id="MFBS01000014">
    <property type="protein sequence ID" value="OGE09982.1"/>
    <property type="molecule type" value="Genomic_DNA"/>
</dbReference>
<dbReference type="GO" id="GO:0006629">
    <property type="term" value="P:lipid metabolic process"/>
    <property type="evidence" value="ECO:0007669"/>
    <property type="project" value="InterPro"/>
</dbReference>